<dbReference type="AlphaFoldDB" id="A0AA88CH99"/>
<dbReference type="InterPro" id="IPR027417">
    <property type="entry name" value="P-loop_NTPase"/>
</dbReference>
<gene>
    <name evidence="6" type="ORF">TIFTF001_050945</name>
</gene>
<protein>
    <submittedName>
        <fullName evidence="6">Uncharacterized protein</fullName>
    </submittedName>
</protein>
<dbReference type="CDD" id="cd14798">
    <property type="entry name" value="RX-CC_like"/>
    <property type="match status" value="1"/>
</dbReference>
<dbReference type="PRINTS" id="PR00364">
    <property type="entry name" value="DISEASERSIST"/>
</dbReference>
<dbReference type="PANTHER" id="PTHR19338">
    <property type="entry name" value="TRANSLOCASE OF INNER MITOCHONDRIAL MEMBRANE 13 HOMOLOG"/>
    <property type="match status" value="1"/>
</dbReference>
<dbReference type="Gene3D" id="3.40.50.300">
    <property type="entry name" value="P-loop containing nucleotide triphosphate hydrolases"/>
    <property type="match status" value="1"/>
</dbReference>
<dbReference type="InterPro" id="IPR041118">
    <property type="entry name" value="Rx_N"/>
</dbReference>
<reference evidence="6" key="1">
    <citation type="submission" date="2023-07" db="EMBL/GenBank/DDBJ databases">
        <title>draft genome sequence of fig (Ficus carica).</title>
        <authorList>
            <person name="Takahashi T."/>
            <person name="Nishimura K."/>
        </authorList>
    </citation>
    <scope>NUCLEOTIDE SEQUENCE</scope>
</reference>
<dbReference type="Pfam" id="PF00931">
    <property type="entry name" value="NB-ARC"/>
    <property type="match status" value="1"/>
</dbReference>
<dbReference type="SUPFAM" id="SSF52540">
    <property type="entry name" value="P-loop containing nucleoside triphosphate hydrolases"/>
    <property type="match status" value="1"/>
</dbReference>
<dbReference type="EMBL" id="BTGU01008872">
    <property type="protein sequence ID" value="GMN19598.1"/>
    <property type="molecule type" value="Genomic_DNA"/>
</dbReference>
<feature type="domain" description="Disease resistance N-terminal" evidence="5">
    <location>
        <begin position="5"/>
        <end position="89"/>
    </location>
</feature>
<dbReference type="Gramene" id="FCD_00030380-RA">
    <property type="protein sequence ID" value="FCD_00030380-RA:cds"/>
    <property type="gene ID" value="FCD_00030380"/>
</dbReference>
<keyword evidence="3" id="KW-0611">Plant defense</keyword>
<comment type="caution">
    <text evidence="6">The sequence shown here is derived from an EMBL/GenBank/DDBJ whole genome shotgun (WGS) entry which is preliminary data.</text>
</comment>
<dbReference type="InterPro" id="IPR038005">
    <property type="entry name" value="RX-like_CC"/>
</dbReference>
<name>A0AA88CH99_FICCA</name>
<evidence type="ECO:0000256" key="1">
    <source>
        <dbReference type="ARBA" id="ARBA00022737"/>
    </source>
</evidence>
<feature type="domain" description="NB-ARC" evidence="4">
    <location>
        <begin position="178"/>
        <end position="359"/>
    </location>
</feature>
<dbReference type="Proteomes" id="UP001187192">
    <property type="component" value="Unassembled WGS sequence"/>
</dbReference>
<dbReference type="PANTHER" id="PTHR19338:SF32">
    <property type="entry name" value="OS06G0287500 PROTEIN"/>
    <property type="match status" value="1"/>
</dbReference>
<dbReference type="InterPro" id="IPR002182">
    <property type="entry name" value="NB-ARC"/>
</dbReference>
<proteinExistence type="predicted"/>
<dbReference type="GO" id="GO:0043531">
    <property type="term" value="F:ADP binding"/>
    <property type="evidence" value="ECO:0007669"/>
    <property type="project" value="InterPro"/>
</dbReference>
<evidence type="ECO:0000256" key="2">
    <source>
        <dbReference type="ARBA" id="ARBA00022741"/>
    </source>
</evidence>
<keyword evidence="7" id="KW-1185">Reference proteome</keyword>
<evidence type="ECO:0000313" key="6">
    <source>
        <dbReference type="EMBL" id="GMN19598.1"/>
    </source>
</evidence>
<accession>A0AA88CH99</accession>
<keyword evidence="2" id="KW-0547">Nucleotide-binding</keyword>
<keyword evidence="1" id="KW-0677">Repeat</keyword>
<sequence>MAESAVSFLVDKHTSLLGEEAKLLSRIREEVAFVKDELQSMKAFLPFLQKVDAVEDEDPEIRAWVKQVRELAYDTEDILDEFLYRFEHPPRPGFYGGLCQVARAIKTLKARRRIASELQTVKSRVTDISQRHERYRNMPIIMEGGSSSSSVTNNIARHELRYNDARLLHENQLVGIDQPKQELVRWLLDDAVPNSQVVAVVGMGGLGKTTLVSQVYRDAEVKQCFQHCAWITVSKSFNLQELLVKIIEQLLKGISQQVPNATYSKDIISLKEDIIDFLGDTKYLVVLDDLWSVDSWDDLKNAFPIDNNNGGRLIVTTRNFDVASTTTRDVFGGNIYQLDTLSSEDSWNLFCSRAFQGNLCPHHLENSCVYILKRCLGLPLAMSQ</sequence>
<dbReference type="FunFam" id="3.40.50.300:FF:001091">
    <property type="entry name" value="Probable disease resistance protein At1g61300"/>
    <property type="match status" value="1"/>
</dbReference>
<organism evidence="6 7">
    <name type="scientific">Ficus carica</name>
    <name type="common">Common fig</name>
    <dbReference type="NCBI Taxonomy" id="3494"/>
    <lineage>
        <taxon>Eukaryota</taxon>
        <taxon>Viridiplantae</taxon>
        <taxon>Streptophyta</taxon>
        <taxon>Embryophyta</taxon>
        <taxon>Tracheophyta</taxon>
        <taxon>Spermatophyta</taxon>
        <taxon>Magnoliopsida</taxon>
        <taxon>eudicotyledons</taxon>
        <taxon>Gunneridae</taxon>
        <taxon>Pentapetalae</taxon>
        <taxon>rosids</taxon>
        <taxon>fabids</taxon>
        <taxon>Rosales</taxon>
        <taxon>Moraceae</taxon>
        <taxon>Ficeae</taxon>
        <taxon>Ficus</taxon>
    </lineage>
</organism>
<evidence type="ECO:0000256" key="3">
    <source>
        <dbReference type="ARBA" id="ARBA00022821"/>
    </source>
</evidence>
<evidence type="ECO:0000259" key="4">
    <source>
        <dbReference type="Pfam" id="PF00931"/>
    </source>
</evidence>
<dbReference type="Gene3D" id="1.20.5.4130">
    <property type="match status" value="1"/>
</dbReference>
<dbReference type="GO" id="GO:0006952">
    <property type="term" value="P:defense response"/>
    <property type="evidence" value="ECO:0007669"/>
    <property type="project" value="UniProtKB-KW"/>
</dbReference>
<dbReference type="Pfam" id="PF18052">
    <property type="entry name" value="Rx_N"/>
    <property type="match status" value="1"/>
</dbReference>
<evidence type="ECO:0000259" key="5">
    <source>
        <dbReference type="Pfam" id="PF18052"/>
    </source>
</evidence>
<evidence type="ECO:0000313" key="7">
    <source>
        <dbReference type="Proteomes" id="UP001187192"/>
    </source>
</evidence>